<keyword evidence="2" id="KW-1185">Reference proteome</keyword>
<name>Q12U40_METBU</name>
<evidence type="ECO:0000313" key="1">
    <source>
        <dbReference type="EMBL" id="ABE53036.1"/>
    </source>
</evidence>
<evidence type="ECO:0000313" key="2">
    <source>
        <dbReference type="Proteomes" id="UP000001979"/>
    </source>
</evidence>
<dbReference type="EMBL" id="CP000300">
    <property type="protein sequence ID" value="ABE53036.1"/>
    <property type="molecule type" value="Genomic_DNA"/>
</dbReference>
<dbReference type="KEGG" id="mbu:Mbur_2167"/>
<gene>
    <name evidence="1" type="ordered locus">Mbur_2167</name>
</gene>
<sequence length="298" mass="34918">MFRCTICIVLVIFCMGCIENEQEVSVEDITSEEDILFINNNYKELDEAGDMASYICQMEVMDYYSQPNVAYVFDEEVFYMNESERAKVEYTEAIIHFNRTPIHFIDLNKIEEFGELNYSRSHLNSIVSSAFTPMYGVDGEQLNCIIYSRNILLNHCMSKEHEDRLRGAFKIIDTWAKFRDSMIQANVPMNRSDANRTFVLDNVEDMNVIMDLNWKQADLEQYFDFLDTSGFNSSNDLLMFARQFRIAKKCIDDKASNSERNKIYEAREYVIANFPLYSDAGIQKSDIKVYFYRCDNKS</sequence>
<proteinExistence type="predicted"/>
<dbReference type="Proteomes" id="UP000001979">
    <property type="component" value="Chromosome"/>
</dbReference>
<dbReference type="HOGENOM" id="CLU_932583_0_0_2"/>
<organism evidence="1 2">
    <name type="scientific">Methanococcoides burtonii (strain DSM 6242 / NBRC 107633 / OCM 468 / ACE-M)</name>
    <dbReference type="NCBI Taxonomy" id="259564"/>
    <lineage>
        <taxon>Archaea</taxon>
        <taxon>Methanobacteriati</taxon>
        <taxon>Methanobacteriota</taxon>
        <taxon>Stenosarchaea group</taxon>
        <taxon>Methanomicrobia</taxon>
        <taxon>Methanosarcinales</taxon>
        <taxon>Methanosarcinaceae</taxon>
        <taxon>Methanococcoides</taxon>
    </lineage>
</organism>
<protein>
    <submittedName>
        <fullName evidence="1">Uncharacterized protein</fullName>
    </submittedName>
</protein>
<dbReference type="AlphaFoldDB" id="Q12U40"/>
<accession>Q12U40</accession>
<reference evidence="2" key="1">
    <citation type="journal article" date="2009" name="ISME J.">
        <title>The genome sequence of the psychrophilic archaeon, Methanococcoides burtonii: the role of genome evolution in cold adaptation.</title>
        <authorList>
            <person name="Allen M.A."/>
            <person name="Lauro F.M."/>
            <person name="Williams T.J."/>
            <person name="Burg D."/>
            <person name="Siddiqui K.S."/>
            <person name="De Francisci D."/>
            <person name="Chong K.W."/>
            <person name="Pilak O."/>
            <person name="Chew H.H."/>
            <person name="De Maere M.Z."/>
            <person name="Ting L."/>
            <person name="Katrib M."/>
            <person name="Ng C."/>
            <person name="Sowers K.R."/>
            <person name="Galperin M.Y."/>
            <person name="Anderson I.J."/>
            <person name="Ivanova N."/>
            <person name="Dalin E."/>
            <person name="Martinez M."/>
            <person name="Lapidus A."/>
            <person name="Hauser L."/>
            <person name="Land M."/>
            <person name="Thomas T."/>
            <person name="Cavicchioli R."/>
        </authorList>
    </citation>
    <scope>NUCLEOTIDE SEQUENCE [LARGE SCALE GENOMIC DNA]</scope>
    <source>
        <strain evidence="2">DSM 6242 / NBRC 107633 / OCM 468 / ACE-M</strain>
    </source>
</reference>